<dbReference type="PROSITE" id="PS00940">
    <property type="entry name" value="GAMMA_THIONIN"/>
    <property type="match status" value="1"/>
</dbReference>
<evidence type="ECO:0000313" key="9">
    <source>
        <dbReference type="Proteomes" id="UP001358586"/>
    </source>
</evidence>
<comment type="similarity">
    <text evidence="1">Belongs to the DEFL family.</text>
</comment>
<evidence type="ECO:0000256" key="6">
    <source>
        <dbReference type="ARBA" id="ARBA00023157"/>
    </source>
</evidence>
<sequence length="127" mass="14053">MMSGHAAAGGSVRDKEGNWIVGFYRFLDKCSVFDAELWGILDGLILFNKEDMIELSSFLIVWKQLKPFLEEMGPMSAEAKTCETKSGKFKGMCMSSTNCASVCKSEPGFDGGHCRGFRRQCVCTKPC</sequence>
<dbReference type="Proteomes" id="UP001358586">
    <property type="component" value="Chromosome 1"/>
</dbReference>
<keyword evidence="6" id="KW-1015">Disulfide bond</keyword>
<proteinExistence type="inferred from homology"/>
<dbReference type="InterPro" id="IPR008176">
    <property type="entry name" value="Defensin_plant"/>
</dbReference>
<dbReference type="InterPro" id="IPR003614">
    <property type="entry name" value="Knottins"/>
</dbReference>
<evidence type="ECO:0000313" key="8">
    <source>
        <dbReference type="EMBL" id="KAK5844285.1"/>
    </source>
</evidence>
<dbReference type="Pfam" id="PF00304">
    <property type="entry name" value="Gamma-thionin"/>
    <property type="match status" value="1"/>
</dbReference>
<evidence type="ECO:0000256" key="5">
    <source>
        <dbReference type="ARBA" id="ARBA00022821"/>
    </source>
</evidence>
<dbReference type="PRINTS" id="PR00288">
    <property type="entry name" value="PUROTHIONIN"/>
</dbReference>
<dbReference type="Gene3D" id="3.30.30.10">
    <property type="entry name" value="Knottin, scorpion toxin-like"/>
    <property type="match status" value="1"/>
</dbReference>
<name>A0ABR0QY98_GOSAR</name>
<keyword evidence="9" id="KW-1185">Reference proteome</keyword>
<feature type="domain" description="Knottins-like" evidence="7">
    <location>
        <begin position="81"/>
        <end position="127"/>
    </location>
</feature>
<evidence type="ECO:0000256" key="2">
    <source>
        <dbReference type="ARBA" id="ARBA00022529"/>
    </source>
</evidence>
<keyword evidence="2" id="KW-0929">Antimicrobial</keyword>
<protein>
    <recommendedName>
        <fullName evidence="7">Knottins-like domain-containing protein</fullName>
    </recommendedName>
</protein>
<gene>
    <name evidence="8" type="ORF">PVK06_000421</name>
</gene>
<comment type="caution">
    <text evidence="8">The sequence shown here is derived from an EMBL/GenBank/DDBJ whole genome shotgun (WGS) entry which is preliminary data.</text>
</comment>
<dbReference type="InterPro" id="IPR002156">
    <property type="entry name" value="RNaseH_domain"/>
</dbReference>
<dbReference type="SUPFAM" id="SSF57095">
    <property type="entry name" value="Scorpion toxin-like"/>
    <property type="match status" value="1"/>
</dbReference>
<dbReference type="SMART" id="SM00505">
    <property type="entry name" value="Knot1"/>
    <property type="match status" value="1"/>
</dbReference>
<dbReference type="InterPro" id="IPR036574">
    <property type="entry name" value="Scorpion_toxin-like_sf"/>
</dbReference>
<dbReference type="CDD" id="cd00107">
    <property type="entry name" value="Knot1"/>
    <property type="match status" value="1"/>
</dbReference>
<dbReference type="PANTHER" id="PTHR33147:SF39">
    <property type="entry name" value="DRO1 PROTEIN-RELATED"/>
    <property type="match status" value="1"/>
</dbReference>
<keyword evidence="3" id="KW-0295">Fungicide</keyword>
<organism evidence="8 9">
    <name type="scientific">Gossypium arboreum</name>
    <name type="common">Tree cotton</name>
    <name type="synonym">Gossypium nanking</name>
    <dbReference type="NCBI Taxonomy" id="29729"/>
    <lineage>
        <taxon>Eukaryota</taxon>
        <taxon>Viridiplantae</taxon>
        <taxon>Streptophyta</taxon>
        <taxon>Embryophyta</taxon>
        <taxon>Tracheophyta</taxon>
        <taxon>Spermatophyta</taxon>
        <taxon>Magnoliopsida</taxon>
        <taxon>eudicotyledons</taxon>
        <taxon>Gunneridae</taxon>
        <taxon>Pentapetalae</taxon>
        <taxon>rosids</taxon>
        <taxon>malvids</taxon>
        <taxon>Malvales</taxon>
        <taxon>Malvaceae</taxon>
        <taxon>Malvoideae</taxon>
        <taxon>Gossypium</taxon>
    </lineage>
</organism>
<evidence type="ECO:0000256" key="3">
    <source>
        <dbReference type="ARBA" id="ARBA00022577"/>
    </source>
</evidence>
<keyword evidence="4" id="KW-0732">Signal</keyword>
<reference evidence="8 9" key="1">
    <citation type="submission" date="2023-03" db="EMBL/GenBank/DDBJ databases">
        <title>WGS of Gossypium arboreum.</title>
        <authorList>
            <person name="Yu D."/>
        </authorList>
    </citation>
    <scope>NUCLEOTIDE SEQUENCE [LARGE SCALE GENOMIC DNA]</scope>
    <source>
        <tissue evidence="8">Leaf</tissue>
    </source>
</reference>
<evidence type="ECO:0000259" key="7">
    <source>
        <dbReference type="SMART" id="SM00505"/>
    </source>
</evidence>
<dbReference type="PANTHER" id="PTHR33147">
    <property type="entry name" value="DEFENSIN-LIKE PROTEIN 1"/>
    <property type="match status" value="1"/>
</dbReference>
<keyword evidence="5" id="KW-0611">Plant defense</keyword>
<evidence type="ECO:0000256" key="4">
    <source>
        <dbReference type="ARBA" id="ARBA00022729"/>
    </source>
</evidence>
<evidence type="ECO:0000256" key="1">
    <source>
        <dbReference type="ARBA" id="ARBA00006722"/>
    </source>
</evidence>
<dbReference type="Pfam" id="PF13456">
    <property type="entry name" value="RVT_3"/>
    <property type="match status" value="1"/>
</dbReference>
<accession>A0ABR0QY98</accession>
<dbReference type="EMBL" id="JARKNE010000001">
    <property type="protein sequence ID" value="KAK5844285.1"/>
    <property type="molecule type" value="Genomic_DNA"/>
</dbReference>